<evidence type="ECO:0000256" key="2">
    <source>
        <dbReference type="ARBA" id="ARBA00022840"/>
    </source>
</evidence>
<dbReference type="InterPro" id="IPR002078">
    <property type="entry name" value="Sigma_54_int"/>
</dbReference>
<dbReference type="CDD" id="cd00009">
    <property type="entry name" value="AAA"/>
    <property type="match status" value="1"/>
</dbReference>
<dbReference type="Pfam" id="PF00158">
    <property type="entry name" value="Sigma54_activat"/>
    <property type="match status" value="1"/>
</dbReference>
<dbReference type="InterPro" id="IPR058031">
    <property type="entry name" value="AAA_lid_NorR"/>
</dbReference>
<evidence type="ECO:0000313" key="4">
    <source>
        <dbReference type="EMBL" id="MFC3282949.1"/>
    </source>
</evidence>
<dbReference type="PROSITE" id="PS50045">
    <property type="entry name" value="SIGMA54_INTERACT_4"/>
    <property type="match status" value="1"/>
</dbReference>
<dbReference type="Pfam" id="PF25601">
    <property type="entry name" value="AAA_lid_14"/>
    <property type="match status" value="1"/>
</dbReference>
<feature type="domain" description="Sigma-54 factor interaction" evidence="3">
    <location>
        <begin position="131"/>
        <end position="360"/>
    </location>
</feature>
<dbReference type="Gene3D" id="3.40.50.300">
    <property type="entry name" value="P-loop containing nucleotide triphosphate hydrolases"/>
    <property type="match status" value="1"/>
</dbReference>
<keyword evidence="1" id="KW-0547">Nucleotide-binding</keyword>
<dbReference type="InterPro" id="IPR003593">
    <property type="entry name" value="AAA+_ATPase"/>
</dbReference>
<dbReference type="PANTHER" id="PTHR32071">
    <property type="entry name" value="TRANSCRIPTIONAL REGULATORY PROTEIN"/>
    <property type="match status" value="1"/>
</dbReference>
<proteinExistence type="predicted"/>
<reference evidence="5" key="1">
    <citation type="journal article" date="2019" name="Int. J. Syst. Evol. Microbiol.">
        <title>The Global Catalogue of Microorganisms (GCM) 10K type strain sequencing project: providing services to taxonomists for standard genome sequencing and annotation.</title>
        <authorList>
            <consortium name="The Broad Institute Genomics Platform"/>
            <consortium name="The Broad Institute Genome Sequencing Center for Infectious Disease"/>
            <person name="Wu L."/>
            <person name="Ma J."/>
        </authorList>
    </citation>
    <scope>NUCLEOTIDE SEQUENCE [LARGE SCALE GENOMIC DNA]</scope>
    <source>
        <strain evidence="5">CECT 7698</strain>
    </source>
</reference>
<accession>A0ABV7LLE1</accession>
<name>A0ABV7LLE1_9GAMM</name>
<dbReference type="SUPFAM" id="SSF52540">
    <property type="entry name" value="P-loop containing nucleoside triphosphate hydrolases"/>
    <property type="match status" value="1"/>
</dbReference>
<dbReference type="EMBL" id="JBHRUG010000012">
    <property type="protein sequence ID" value="MFC3282949.1"/>
    <property type="molecule type" value="Genomic_DNA"/>
</dbReference>
<dbReference type="RefSeq" id="WP_386772023.1">
    <property type="nucleotide sequence ID" value="NZ_JBHRUG010000012.1"/>
</dbReference>
<organism evidence="4 5">
    <name type="scientific">Litchfieldella rifensis</name>
    <dbReference type="NCBI Taxonomy" id="762643"/>
    <lineage>
        <taxon>Bacteria</taxon>
        <taxon>Pseudomonadati</taxon>
        <taxon>Pseudomonadota</taxon>
        <taxon>Gammaproteobacteria</taxon>
        <taxon>Oceanospirillales</taxon>
        <taxon>Halomonadaceae</taxon>
        <taxon>Litchfieldella</taxon>
    </lineage>
</organism>
<comment type="caution">
    <text evidence="4">The sequence shown here is derived from an EMBL/GenBank/DDBJ whole genome shotgun (WGS) entry which is preliminary data.</text>
</comment>
<protein>
    <submittedName>
        <fullName evidence="4">Sigma-54-dependent transcriptional regulator</fullName>
    </submittedName>
</protein>
<dbReference type="Gene3D" id="1.10.8.60">
    <property type="match status" value="1"/>
</dbReference>
<dbReference type="InterPro" id="IPR025943">
    <property type="entry name" value="Sigma_54_int_dom_ATP-bd_2"/>
</dbReference>
<keyword evidence="2" id="KW-0067">ATP-binding</keyword>
<evidence type="ECO:0000256" key="1">
    <source>
        <dbReference type="ARBA" id="ARBA00022741"/>
    </source>
</evidence>
<dbReference type="PROSITE" id="PS00676">
    <property type="entry name" value="SIGMA54_INTERACT_2"/>
    <property type="match status" value="1"/>
</dbReference>
<evidence type="ECO:0000313" key="5">
    <source>
        <dbReference type="Proteomes" id="UP001595579"/>
    </source>
</evidence>
<evidence type="ECO:0000259" key="3">
    <source>
        <dbReference type="PROSITE" id="PS50045"/>
    </source>
</evidence>
<sequence length="464" mass="50972">MMAGGQAWLRCGADFPGDARSELLVKLDHAGIAVDLSDGVPVGPGVVLFGEPTSDLHDFLRLLRLRQDVRTIAVSARGVDVECAWALLRAGAEDVLAWDACEEPSSMLAARLLRWLEIDALLAGPEVRQRLRGHSRHLLAVLRAAVEVAKFSDTPVLITGGTGTGKELLARLIHDLDPRQPKRRFVVCDCTTIVPELSGSEFFGHERGAFTGAIHAREGAIAQAEGGTLFLDEIGELPLRLQAELLRVVQEGTYKRVGSNQWLHTNFRLICATHRDLITEREEGRFREDLYYRIAGCVLRMPALDERREDIPSLVNTFLEEAMGSAAVIPLDAAVHDYLVARHYPGNVRELRQLVMYMAHRYVPPGPITLGTLPDTEAAGALVGLGEWPDEDWERAVRMALAHGCSLAALRSAVAETAYRIVLAEEDGDTGRSARRLKVSQRAVQQYLHGHGDAMADLGNERSL</sequence>
<gene>
    <name evidence="4" type="ORF">ACFOEV_04915</name>
</gene>
<keyword evidence="5" id="KW-1185">Reference proteome</keyword>
<dbReference type="Proteomes" id="UP001595579">
    <property type="component" value="Unassembled WGS sequence"/>
</dbReference>
<dbReference type="SMART" id="SM00382">
    <property type="entry name" value="AAA"/>
    <property type="match status" value="1"/>
</dbReference>
<dbReference type="InterPro" id="IPR027417">
    <property type="entry name" value="P-loop_NTPase"/>
</dbReference>